<dbReference type="InterPro" id="IPR041698">
    <property type="entry name" value="Methyltransf_25"/>
</dbReference>
<dbReference type="GO" id="GO:0032259">
    <property type="term" value="P:methylation"/>
    <property type="evidence" value="ECO:0007669"/>
    <property type="project" value="UniProtKB-KW"/>
</dbReference>
<dbReference type="Pfam" id="PF13649">
    <property type="entry name" value="Methyltransf_25"/>
    <property type="match status" value="1"/>
</dbReference>
<dbReference type="CDD" id="cd02440">
    <property type="entry name" value="AdoMet_MTases"/>
    <property type="match status" value="1"/>
</dbReference>
<dbReference type="PANTHER" id="PTHR43861:SF1">
    <property type="entry name" value="TRANS-ACONITATE 2-METHYLTRANSFERASE"/>
    <property type="match status" value="1"/>
</dbReference>
<dbReference type="InterPro" id="IPR029063">
    <property type="entry name" value="SAM-dependent_MTases_sf"/>
</dbReference>
<gene>
    <name evidence="4" type="ORF">J2S42_002692</name>
</gene>
<dbReference type="Proteomes" id="UP001240236">
    <property type="component" value="Unassembled WGS sequence"/>
</dbReference>
<proteinExistence type="predicted"/>
<protein>
    <submittedName>
        <fullName evidence="4">SAM-dependent methyltransferase</fullName>
    </submittedName>
</protein>
<evidence type="ECO:0000259" key="3">
    <source>
        <dbReference type="Pfam" id="PF13649"/>
    </source>
</evidence>
<organism evidence="4 5">
    <name type="scientific">Catenuloplanes indicus</name>
    <dbReference type="NCBI Taxonomy" id="137267"/>
    <lineage>
        <taxon>Bacteria</taxon>
        <taxon>Bacillati</taxon>
        <taxon>Actinomycetota</taxon>
        <taxon>Actinomycetes</taxon>
        <taxon>Micromonosporales</taxon>
        <taxon>Micromonosporaceae</taxon>
        <taxon>Catenuloplanes</taxon>
    </lineage>
</organism>
<evidence type="ECO:0000256" key="2">
    <source>
        <dbReference type="ARBA" id="ARBA00022679"/>
    </source>
</evidence>
<dbReference type="RefSeq" id="WP_307239045.1">
    <property type="nucleotide sequence ID" value="NZ_JAUSUZ010000001.1"/>
</dbReference>
<feature type="domain" description="Methyltransferase" evidence="3">
    <location>
        <begin position="48"/>
        <end position="145"/>
    </location>
</feature>
<evidence type="ECO:0000313" key="4">
    <source>
        <dbReference type="EMBL" id="MDQ0366023.1"/>
    </source>
</evidence>
<dbReference type="GO" id="GO:0008168">
    <property type="term" value="F:methyltransferase activity"/>
    <property type="evidence" value="ECO:0007669"/>
    <property type="project" value="UniProtKB-KW"/>
</dbReference>
<sequence>MTPYTFNGPAWQESWDRQQEAYLPDREERFAAMLDAVEAVTEWPAPRILDLAGGTGSISLRAQRRFPQANTTLLDLDPVTLTIARATLDERSTVVTADLLTPKWTAALPHRDYDAVLAATALHWLTPERLTALYAEIRTVLRPGGILVNADYMPDDGLPELSKRLGDRADARREARYAAGAVLSWSAWWEHAGTDPTLAPLVEERNRLFPGDHHQEWLPPASWHVRALRDAGFTEAGLIWRGAQDAAVAGVR</sequence>
<evidence type="ECO:0000313" key="5">
    <source>
        <dbReference type="Proteomes" id="UP001240236"/>
    </source>
</evidence>
<dbReference type="SUPFAM" id="SSF53335">
    <property type="entry name" value="S-adenosyl-L-methionine-dependent methyltransferases"/>
    <property type="match status" value="1"/>
</dbReference>
<evidence type="ECO:0000256" key="1">
    <source>
        <dbReference type="ARBA" id="ARBA00022603"/>
    </source>
</evidence>
<dbReference type="PANTHER" id="PTHR43861">
    <property type="entry name" value="TRANS-ACONITATE 2-METHYLTRANSFERASE-RELATED"/>
    <property type="match status" value="1"/>
</dbReference>
<dbReference type="EMBL" id="JAUSUZ010000001">
    <property type="protein sequence ID" value="MDQ0366023.1"/>
    <property type="molecule type" value="Genomic_DNA"/>
</dbReference>
<dbReference type="Gene3D" id="3.40.50.150">
    <property type="entry name" value="Vaccinia Virus protein VP39"/>
    <property type="match status" value="1"/>
</dbReference>
<dbReference type="AlphaFoldDB" id="A0AAE3VXW0"/>
<keyword evidence="5" id="KW-1185">Reference proteome</keyword>
<reference evidence="4 5" key="1">
    <citation type="submission" date="2023-07" db="EMBL/GenBank/DDBJ databases">
        <title>Sequencing the genomes of 1000 actinobacteria strains.</title>
        <authorList>
            <person name="Klenk H.-P."/>
        </authorList>
    </citation>
    <scope>NUCLEOTIDE SEQUENCE [LARGE SCALE GENOMIC DNA]</scope>
    <source>
        <strain evidence="4 5">DSM 44709</strain>
    </source>
</reference>
<accession>A0AAE3VXW0</accession>
<comment type="caution">
    <text evidence="4">The sequence shown here is derived from an EMBL/GenBank/DDBJ whole genome shotgun (WGS) entry which is preliminary data.</text>
</comment>
<keyword evidence="2" id="KW-0808">Transferase</keyword>
<name>A0AAE3VXW0_9ACTN</name>
<keyword evidence="1 4" id="KW-0489">Methyltransferase</keyword>